<comment type="pathway">
    <text evidence="5">Amino-acid biosynthesis; L-arginine biosynthesis; N(2)-acetyl-L-ornithine from L-glutamate: step 4/4.</text>
</comment>
<dbReference type="GO" id="GO:0003992">
    <property type="term" value="F:N2-acetyl-L-ornithine:2-oxoglutarate 5-aminotransferase activity"/>
    <property type="evidence" value="ECO:0007669"/>
    <property type="project" value="UniProtKB-UniRule"/>
</dbReference>
<name>A0A917G950_9BACI</name>
<dbReference type="InterPro" id="IPR049704">
    <property type="entry name" value="Aminotrans_3_PPA_site"/>
</dbReference>
<comment type="cofactor">
    <cofactor evidence="5">
        <name>pyridoxal 5'-phosphate</name>
        <dbReference type="ChEBI" id="CHEBI:597326"/>
    </cofactor>
    <text evidence="5">Binds 1 pyridoxal phosphate per subunit.</text>
</comment>
<dbReference type="SUPFAM" id="SSF53383">
    <property type="entry name" value="PLP-dependent transferases"/>
    <property type="match status" value="1"/>
</dbReference>
<dbReference type="InterPro" id="IPR015422">
    <property type="entry name" value="PyrdxlP-dep_Trfase_small"/>
</dbReference>
<comment type="similarity">
    <text evidence="5">Belongs to the class-III pyridoxal-phosphate-dependent aminotransferase family. ArgD subfamily.</text>
</comment>
<comment type="miscellaneous">
    <text evidence="5">May also have succinyldiaminopimelate aminotransferase activity, thus carrying out the corresponding step in lysine biosynthesis.</text>
</comment>
<feature type="binding site" evidence="5">
    <location>
        <position position="125"/>
    </location>
    <ligand>
        <name>pyridoxal 5'-phosphate</name>
        <dbReference type="ChEBI" id="CHEBI:597326"/>
    </ligand>
</feature>
<evidence type="ECO:0000313" key="7">
    <source>
        <dbReference type="Proteomes" id="UP000616608"/>
    </source>
</evidence>
<keyword evidence="4 5" id="KW-0663">Pyridoxal phosphate</keyword>
<feature type="binding site" evidence="5">
    <location>
        <position position="268"/>
    </location>
    <ligand>
        <name>pyridoxal 5'-phosphate</name>
        <dbReference type="ChEBI" id="CHEBI:597326"/>
    </ligand>
</feature>
<feature type="binding site" evidence="5">
    <location>
        <position position="128"/>
    </location>
    <ligand>
        <name>N(2)-acetyl-L-ornithine</name>
        <dbReference type="ChEBI" id="CHEBI:57805"/>
    </ligand>
</feature>
<evidence type="ECO:0000256" key="4">
    <source>
        <dbReference type="ARBA" id="ARBA00022898"/>
    </source>
</evidence>
<accession>A0A917G950</accession>
<keyword evidence="3 5" id="KW-0808">Transferase</keyword>
<dbReference type="FunFam" id="3.40.640.10:FF:000004">
    <property type="entry name" value="Acetylornithine aminotransferase"/>
    <property type="match status" value="1"/>
</dbReference>
<evidence type="ECO:0000256" key="5">
    <source>
        <dbReference type="HAMAP-Rule" id="MF_01107"/>
    </source>
</evidence>
<dbReference type="Proteomes" id="UP000616608">
    <property type="component" value="Unassembled WGS sequence"/>
</dbReference>
<protein>
    <recommendedName>
        <fullName evidence="5">Acetylornithine aminotransferase</fullName>
        <shortName evidence="5">ACOAT</shortName>
        <ecNumber evidence="5">2.6.1.11</ecNumber>
    </recommendedName>
</protein>
<dbReference type="NCBIfam" id="TIGR00707">
    <property type="entry name" value="argD"/>
    <property type="match status" value="1"/>
</dbReference>
<dbReference type="InterPro" id="IPR015424">
    <property type="entry name" value="PyrdxlP-dep_Trfase"/>
</dbReference>
<dbReference type="EC" id="2.6.1.11" evidence="5"/>
<comment type="subcellular location">
    <subcellularLocation>
        <location evidence="5">Cytoplasm</location>
    </subcellularLocation>
</comment>
<dbReference type="PANTHER" id="PTHR11986">
    <property type="entry name" value="AMINOTRANSFERASE CLASS III"/>
    <property type="match status" value="1"/>
</dbReference>
<comment type="subunit">
    <text evidence="5">Homodimer.</text>
</comment>
<dbReference type="GO" id="GO:0006526">
    <property type="term" value="P:L-arginine biosynthetic process"/>
    <property type="evidence" value="ECO:0007669"/>
    <property type="project" value="UniProtKB-UniRule"/>
</dbReference>
<dbReference type="Gene3D" id="3.90.1150.10">
    <property type="entry name" value="Aspartate Aminotransferase, domain 1"/>
    <property type="match status" value="1"/>
</dbReference>
<evidence type="ECO:0000256" key="2">
    <source>
        <dbReference type="ARBA" id="ARBA00022605"/>
    </source>
</evidence>
<dbReference type="NCBIfam" id="NF002797">
    <property type="entry name" value="PRK02936.1"/>
    <property type="match status" value="1"/>
</dbReference>
<feature type="binding site" evidence="5">
    <location>
        <begin position="210"/>
        <end position="213"/>
    </location>
    <ligand>
        <name>pyridoxal 5'-phosphate</name>
        <dbReference type="ChEBI" id="CHEBI:597326"/>
    </ligand>
</feature>
<dbReference type="HAMAP" id="MF_01107">
    <property type="entry name" value="ArgD_aminotrans_3"/>
    <property type="match status" value="1"/>
</dbReference>
<comment type="caution">
    <text evidence="6">The sequence shown here is derived from an EMBL/GenBank/DDBJ whole genome shotgun (WGS) entry which is preliminary data.</text>
</comment>
<keyword evidence="5" id="KW-0963">Cytoplasm</keyword>
<dbReference type="NCBIfam" id="NF002325">
    <property type="entry name" value="PRK01278.1"/>
    <property type="match status" value="1"/>
</dbReference>
<dbReference type="InterPro" id="IPR050103">
    <property type="entry name" value="Class-III_PLP-dep_AT"/>
</dbReference>
<evidence type="ECO:0000256" key="3">
    <source>
        <dbReference type="ARBA" id="ARBA00022679"/>
    </source>
</evidence>
<comment type="catalytic activity">
    <reaction evidence="5">
        <text>N(2)-acetyl-L-ornithine + 2-oxoglutarate = N-acetyl-L-glutamate 5-semialdehyde + L-glutamate</text>
        <dbReference type="Rhea" id="RHEA:18049"/>
        <dbReference type="ChEBI" id="CHEBI:16810"/>
        <dbReference type="ChEBI" id="CHEBI:29123"/>
        <dbReference type="ChEBI" id="CHEBI:29985"/>
        <dbReference type="ChEBI" id="CHEBI:57805"/>
        <dbReference type="EC" id="2.6.1.11"/>
    </reaction>
</comment>
<dbReference type="GO" id="GO:0030170">
    <property type="term" value="F:pyridoxal phosphate binding"/>
    <property type="evidence" value="ECO:0007669"/>
    <property type="project" value="InterPro"/>
</dbReference>
<reference evidence="6" key="2">
    <citation type="submission" date="2020-09" db="EMBL/GenBank/DDBJ databases">
        <authorList>
            <person name="Sun Q."/>
            <person name="Zhou Y."/>
        </authorList>
    </citation>
    <scope>NUCLEOTIDE SEQUENCE</scope>
    <source>
        <strain evidence="6">CGMCC 1.15760</strain>
    </source>
</reference>
<dbReference type="Gene3D" id="3.40.640.10">
    <property type="entry name" value="Type I PLP-dependent aspartate aminotransferase-like (Major domain)"/>
    <property type="match status" value="1"/>
</dbReference>
<dbReference type="PIRSF" id="PIRSF000521">
    <property type="entry name" value="Transaminase_4ab_Lys_Orn"/>
    <property type="match status" value="1"/>
</dbReference>
<sequence>MIGMTVLFNNYGRRPVQLVKGKGTEVWDQHNKRYLDFTSGIAVLSLGHCHPMLIEALQKQSEQLWHVSNLFESAEQEALAKKLVANTHLSHALFCNSGAEANEAAIKLARKHSGRHHVITFEKSFHGRTYATMAATGQDKVKEGFGPLLGKFTTIPFNDCEALKAVADESIGAIMLEVIQGEGGVNAVTPEFANTIQEVCDEYQILLIIDEVQTGIVRTGTPYAFQQTTLKPDIISLAKGLGGGFPIGAVLATAAFYDTFGPGSHGTTFGGNPLAIAVATAVIDHVFKPAFMAQVQQQSTYFKQALQQQLPERYQVVGQGLLLGIDCGEPIAASYVKKAEENGLLLVQAGPNVIRLLPPLTVSQSEINEAVTILKGILT</sequence>
<dbReference type="CDD" id="cd00610">
    <property type="entry name" value="OAT_like"/>
    <property type="match status" value="1"/>
</dbReference>
<dbReference type="EMBL" id="BMJT01000009">
    <property type="protein sequence ID" value="GGG29993.1"/>
    <property type="molecule type" value="Genomic_DNA"/>
</dbReference>
<proteinExistence type="inferred from homology"/>
<keyword evidence="7" id="KW-1185">Reference proteome</keyword>
<keyword evidence="1 5" id="KW-0032">Aminotransferase</keyword>
<dbReference type="InterPro" id="IPR005814">
    <property type="entry name" value="Aminotrans_3"/>
</dbReference>
<dbReference type="AlphaFoldDB" id="A0A917G950"/>
<feature type="binding site" evidence="5">
    <location>
        <position position="267"/>
    </location>
    <ligand>
        <name>N(2)-acetyl-L-ornithine</name>
        <dbReference type="ChEBI" id="CHEBI:57805"/>
    </ligand>
</feature>
<dbReference type="PANTHER" id="PTHR11986:SF79">
    <property type="entry name" value="ACETYLORNITHINE AMINOTRANSFERASE, MITOCHONDRIAL"/>
    <property type="match status" value="1"/>
</dbReference>
<keyword evidence="5" id="KW-0055">Arginine biosynthesis</keyword>
<keyword evidence="2 5" id="KW-0028">Amino-acid biosynthesis</keyword>
<feature type="binding site" evidence="5">
    <location>
        <begin position="98"/>
        <end position="99"/>
    </location>
    <ligand>
        <name>pyridoxal 5'-phosphate</name>
        <dbReference type="ChEBI" id="CHEBI:597326"/>
    </ligand>
</feature>
<dbReference type="GO" id="GO:0042802">
    <property type="term" value="F:identical protein binding"/>
    <property type="evidence" value="ECO:0007669"/>
    <property type="project" value="TreeGrafter"/>
</dbReference>
<dbReference type="GO" id="GO:0005737">
    <property type="term" value="C:cytoplasm"/>
    <property type="evidence" value="ECO:0007669"/>
    <property type="project" value="UniProtKB-SubCell"/>
</dbReference>
<organism evidence="6 7">
    <name type="scientific">Lysinibacillus alkalisoli</name>
    <dbReference type="NCBI Taxonomy" id="1911548"/>
    <lineage>
        <taxon>Bacteria</taxon>
        <taxon>Bacillati</taxon>
        <taxon>Bacillota</taxon>
        <taxon>Bacilli</taxon>
        <taxon>Bacillales</taxon>
        <taxon>Bacillaceae</taxon>
        <taxon>Lysinibacillus</taxon>
    </lineage>
</organism>
<feature type="modified residue" description="N6-(pyridoxal phosphate)lysine" evidence="5">
    <location>
        <position position="239"/>
    </location>
</feature>
<evidence type="ECO:0000313" key="6">
    <source>
        <dbReference type="EMBL" id="GGG29993.1"/>
    </source>
</evidence>
<dbReference type="InterPro" id="IPR015421">
    <property type="entry name" value="PyrdxlP-dep_Trfase_major"/>
</dbReference>
<dbReference type="Pfam" id="PF00202">
    <property type="entry name" value="Aminotran_3"/>
    <property type="match status" value="1"/>
</dbReference>
<dbReference type="PROSITE" id="PS00600">
    <property type="entry name" value="AA_TRANSFER_CLASS_3"/>
    <property type="match status" value="1"/>
</dbReference>
<dbReference type="InterPro" id="IPR004636">
    <property type="entry name" value="AcOrn/SuccOrn_fam"/>
</dbReference>
<reference evidence="6" key="1">
    <citation type="journal article" date="2014" name="Int. J. Syst. Evol. Microbiol.">
        <title>Complete genome sequence of Corynebacterium casei LMG S-19264T (=DSM 44701T), isolated from a smear-ripened cheese.</title>
        <authorList>
            <consortium name="US DOE Joint Genome Institute (JGI-PGF)"/>
            <person name="Walter F."/>
            <person name="Albersmeier A."/>
            <person name="Kalinowski J."/>
            <person name="Ruckert C."/>
        </authorList>
    </citation>
    <scope>NUCLEOTIDE SEQUENCE</scope>
    <source>
        <strain evidence="6">CGMCC 1.15760</strain>
    </source>
</reference>
<evidence type="ECO:0000256" key="1">
    <source>
        <dbReference type="ARBA" id="ARBA00022576"/>
    </source>
</evidence>
<gene>
    <name evidence="5 6" type="primary">argD</name>
    <name evidence="6" type="ORF">GCM10007425_25790</name>
</gene>